<name>A0A1P8UWW5_9RHOB</name>
<dbReference type="SUPFAM" id="SSF52540">
    <property type="entry name" value="P-loop containing nucleoside triphosphate hydrolases"/>
    <property type="match status" value="1"/>
</dbReference>
<gene>
    <name evidence="1" type="ORF">Ga0080574_TMP3492</name>
</gene>
<accession>A0A1P8UWW5</accession>
<reference evidence="1 2" key="1">
    <citation type="submission" date="2016-04" db="EMBL/GenBank/DDBJ databases">
        <title>Deep-sea bacteria in the southern Pacific.</title>
        <authorList>
            <person name="Tang K."/>
        </authorList>
    </citation>
    <scope>NUCLEOTIDE SEQUENCE [LARGE SCALE GENOMIC DNA]</scope>
    <source>
        <strain evidence="1 2">JLT2014</strain>
    </source>
</reference>
<evidence type="ECO:0000313" key="1">
    <source>
        <dbReference type="EMBL" id="APZ53826.1"/>
    </source>
</evidence>
<dbReference type="InterPro" id="IPR027417">
    <property type="entry name" value="P-loop_NTPase"/>
</dbReference>
<keyword evidence="2" id="KW-1185">Reference proteome</keyword>
<organism evidence="1 2">
    <name type="scientific">Salipiger abyssi</name>
    <dbReference type="NCBI Taxonomy" id="1250539"/>
    <lineage>
        <taxon>Bacteria</taxon>
        <taxon>Pseudomonadati</taxon>
        <taxon>Pseudomonadota</taxon>
        <taxon>Alphaproteobacteria</taxon>
        <taxon>Rhodobacterales</taxon>
        <taxon>Roseobacteraceae</taxon>
        <taxon>Salipiger</taxon>
    </lineage>
</organism>
<sequence length="1332" mass="151484">MSKDFYLPRTLLEVSETYSEAQLLVGPRFIVVLAEPGGGKTSLMESLGRQLKTPVLTANRFIHTGVVGKGAPLVIDAYDELAKVDASGIDKLLASALSADPSKLLISSRSSEWGNSANRAFQDFFGETPLVVRLSEFTVDEQKRIFENYIPSEDFEAFQSEVARFDLEAILPNPQFLKLFADAYIESGRKFSDKRSIFQQALERLAKEANASVRRTAGSLPAGQKVQEASEVFAKLLMSGAEGVTTSEANEDALYPLMDTLVADAGSKQTILATRMFKPGEIVDTHRPVHKIIAEFAAADYLTKRIADPSDALTLGRSLPIIAPNSTVRDELRGLVGWMASLGNKPIQEAAIDLDAYAVLANGDPSQLASTSKRRLVRRLKDVEDQDPYFRRGDFWRRFSVAGLFSAEVVDEVRPHLSPQSDGQFRDLILELLEGSPATAQLSVELSALCLSTEANEHTRVMAATLLLATPGFIHNANLAQLIFQADPVSMKVAAKIIQQLGVSQFSNSYLTGYLRVFANLYPRARRSSERFIGARYFLRNLIETLDCKQTTDLLDSLSVDLTCKCGQKAHDCHCRNGISKIIGLLLDHYCEVSDKPHDPKRFWGWVKKLNFHSSMSPDRSASVRLLRDNDDLRQGIMQIALGHETDAERIREIRFEQFEWQSHSGLHFQPNDWEFMADLAFDRDNVALWSEFLAAHNYHREPEQRGPDKLRKKMRMQAKEKRIFLEEWSKRNRNYQQMMRERRERRYWSERRWKRRDKAVADANQASLLRDRQLIENGRHWPWLYRIACLYLIQPHDLEEELGGRVDHEKALRNCFDFLAEYVPSLKDVALGNWHNVARVLHAACIAEFRATGEISHISKETLEIVKTDLGNYQGVSEDEAKAFETAIDAKIFPSMADVESFLRRYVEPQLAQGTKGHTNSSWLGYKEEFHPLRAKLSIDWLARYRALPFHTLDTLFNIAAGFADRERLKELVLERCAEFMFFWPNQTEDEELEQRRKFWFLRALYFIPALPDVYFDWLAADKDTVLAIYERSGRGNRIDYEAWPSLTSCKVEAILDAFIGVWPKVPLPNSYVSDSPKGEVAYRCLTELVWTISSDHPDAAIPVLRRLIADSRYADIVKDLKSIRSAQTRKKALADFTPPTPQQIVEMLDHGAVVTVDGLRKLVLHELSQLQAAIDGGEFDTAKLFYAGEDRLDEEPCTKIIAERLDLILRPQSITITPEHHLKHDKRCDFTAGKLLGSARRLLVTEVKGQWHPKLYEAASEQLNNLYAIHPDAEKQGIYLVLWFGENEKVAGRKRHGIKEPMELKRQLEAEIPLELRGLLDVFVLDISKK</sequence>
<dbReference type="OrthoDB" id="9004810at2"/>
<protein>
    <submittedName>
        <fullName evidence="1">Putative membrane protein</fullName>
    </submittedName>
</protein>
<dbReference type="Proteomes" id="UP000187059">
    <property type="component" value="Chromosome"/>
</dbReference>
<dbReference type="KEGG" id="paby:Ga0080574_TMP3492"/>
<dbReference type="RefSeq" id="WP_076702758.1">
    <property type="nucleotide sequence ID" value="NZ_CP015093.1"/>
</dbReference>
<dbReference type="EMBL" id="CP015093">
    <property type="protein sequence ID" value="APZ53826.1"/>
    <property type="molecule type" value="Genomic_DNA"/>
</dbReference>
<evidence type="ECO:0000313" key="2">
    <source>
        <dbReference type="Proteomes" id="UP000187059"/>
    </source>
</evidence>
<proteinExistence type="predicted"/>